<organism evidence="2 3">
    <name type="scientific">Aquarana catesbeiana</name>
    <name type="common">American bullfrog</name>
    <name type="synonym">Rana catesbeiana</name>
    <dbReference type="NCBI Taxonomy" id="8400"/>
    <lineage>
        <taxon>Eukaryota</taxon>
        <taxon>Metazoa</taxon>
        <taxon>Chordata</taxon>
        <taxon>Craniata</taxon>
        <taxon>Vertebrata</taxon>
        <taxon>Euteleostomi</taxon>
        <taxon>Amphibia</taxon>
        <taxon>Batrachia</taxon>
        <taxon>Anura</taxon>
        <taxon>Neobatrachia</taxon>
        <taxon>Ranoidea</taxon>
        <taxon>Ranidae</taxon>
        <taxon>Aquarana</taxon>
    </lineage>
</organism>
<evidence type="ECO:0000256" key="1">
    <source>
        <dbReference type="SAM" id="MobiDB-lite"/>
    </source>
</evidence>
<feature type="region of interest" description="Disordered" evidence="1">
    <location>
        <begin position="215"/>
        <end position="244"/>
    </location>
</feature>
<feature type="compositionally biased region" description="Low complexity" evidence="1">
    <location>
        <begin position="226"/>
        <end position="237"/>
    </location>
</feature>
<reference evidence="3" key="1">
    <citation type="journal article" date="2017" name="Nat. Commun.">
        <title>The North American bullfrog draft genome provides insight into hormonal regulation of long noncoding RNA.</title>
        <authorList>
            <person name="Hammond S.A."/>
            <person name="Warren R.L."/>
            <person name="Vandervalk B.P."/>
            <person name="Kucuk E."/>
            <person name="Khan H."/>
            <person name="Gibb E.A."/>
            <person name="Pandoh P."/>
            <person name="Kirk H."/>
            <person name="Zhao Y."/>
            <person name="Jones M."/>
            <person name="Mungall A.J."/>
            <person name="Coope R."/>
            <person name="Pleasance S."/>
            <person name="Moore R.A."/>
            <person name="Holt R.A."/>
            <person name="Round J.M."/>
            <person name="Ohora S."/>
            <person name="Walle B.V."/>
            <person name="Veldhoen N."/>
            <person name="Helbing C.C."/>
            <person name="Birol I."/>
        </authorList>
    </citation>
    <scope>NUCLEOTIDE SEQUENCE [LARGE SCALE GENOMIC DNA]</scope>
</reference>
<evidence type="ECO:0000313" key="2">
    <source>
        <dbReference type="EMBL" id="PIO37534.1"/>
    </source>
</evidence>
<name>A0A2G9SBS4_AQUCT</name>
<feature type="compositionally biased region" description="Basic residues" evidence="1">
    <location>
        <begin position="60"/>
        <end position="69"/>
    </location>
</feature>
<protein>
    <submittedName>
        <fullName evidence="2">Uncharacterized protein</fullName>
    </submittedName>
</protein>
<dbReference type="EMBL" id="KV926220">
    <property type="protein sequence ID" value="PIO37534.1"/>
    <property type="molecule type" value="Genomic_DNA"/>
</dbReference>
<feature type="region of interest" description="Disordered" evidence="1">
    <location>
        <begin position="42"/>
        <end position="77"/>
    </location>
</feature>
<evidence type="ECO:0000313" key="3">
    <source>
        <dbReference type="Proteomes" id="UP000228934"/>
    </source>
</evidence>
<feature type="non-terminal residue" evidence="2">
    <location>
        <position position="260"/>
    </location>
</feature>
<dbReference type="Proteomes" id="UP000228934">
    <property type="component" value="Unassembled WGS sequence"/>
</dbReference>
<accession>A0A2G9SBS4</accession>
<dbReference type="AlphaFoldDB" id="A0A2G9SBS4"/>
<gene>
    <name evidence="2" type="ORF">AB205_0097580</name>
</gene>
<feature type="compositionally biased region" description="Basic and acidic residues" evidence="1">
    <location>
        <begin position="45"/>
        <end position="59"/>
    </location>
</feature>
<dbReference type="OrthoDB" id="9216513at2759"/>
<sequence length="260" mass="28801">MTPSRLTRPRILRTCKLNPHLIDSFQHSVCSFVLEPLLPKKMHSRSQDKLDRDDLDKEKKEKKKEKRNSKHQEIFDKEFKATDIPPQQSEAVILSETISPLRPQRPRSQVLNTVAGDRRFSVSPSQPSTQQPQAPVTPRARLTFSSSVGVEQNGVPAAEPMDIPPPLPVKGNTGDYGNVTDYQEFIQPAAIPPAPQRNARSPVKLQLLSNGIPRAPTPSSCGGSLTTSAAQQNTTATPSKDEKASFHGLWHDAVTLFQLY</sequence>
<feature type="region of interest" description="Disordered" evidence="1">
    <location>
        <begin position="118"/>
        <end position="139"/>
    </location>
</feature>
<proteinExistence type="predicted"/>
<feature type="compositionally biased region" description="Low complexity" evidence="1">
    <location>
        <begin position="121"/>
        <end position="138"/>
    </location>
</feature>
<keyword evidence="3" id="KW-1185">Reference proteome</keyword>